<keyword evidence="1" id="KW-0862">Zinc</keyword>
<protein>
    <submittedName>
        <fullName evidence="4">Gag-pol polyprotein</fullName>
    </submittedName>
</protein>
<comment type="caution">
    <text evidence="4">The sequence shown here is derived from an EMBL/GenBank/DDBJ whole genome shotgun (WGS) entry which is preliminary data.</text>
</comment>
<feature type="region of interest" description="Disordered" evidence="2">
    <location>
        <begin position="119"/>
        <end position="183"/>
    </location>
</feature>
<dbReference type="PROSITE" id="PS50158">
    <property type="entry name" value="ZF_CCHC"/>
    <property type="match status" value="2"/>
</dbReference>
<dbReference type="EMBL" id="LBMM01012062">
    <property type="protein sequence ID" value="KMQ86437.1"/>
    <property type="molecule type" value="Genomic_DNA"/>
</dbReference>
<feature type="domain" description="CCHC-type" evidence="3">
    <location>
        <begin position="271"/>
        <end position="284"/>
    </location>
</feature>
<dbReference type="SMART" id="SM00343">
    <property type="entry name" value="ZnF_C2HC"/>
    <property type="match status" value="2"/>
</dbReference>
<dbReference type="AlphaFoldDB" id="A0A0J7K7V5"/>
<dbReference type="GO" id="GO:0003676">
    <property type="term" value="F:nucleic acid binding"/>
    <property type="evidence" value="ECO:0007669"/>
    <property type="project" value="InterPro"/>
</dbReference>
<gene>
    <name evidence="4" type="ORF">RF55_14572</name>
</gene>
<dbReference type="InterPro" id="IPR036875">
    <property type="entry name" value="Znf_CCHC_sf"/>
</dbReference>
<evidence type="ECO:0000313" key="5">
    <source>
        <dbReference type="Proteomes" id="UP000036403"/>
    </source>
</evidence>
<feature type="domain" description="CCHC-type" evidence="3">
    <location>
        <begin position="248"/>
        <end position="263"/>
    </location>
</feature>
<feature type="compositionally biased region" description="Basic and acidic residues" evidence="2">
    <location>
        <begin position="144"/>
        <end position="153"/>
    </location>
</feature>
<evidence type="ECO:0000313" key="4">
    <source>
        <dbReference type="EMBL" id="KMQ86437.1"/>
    </source>
</evidence>
<keyword evidence="5" id="KW-1185">Reference proteome</keyword>
<dbReference type="Gene3D" id="4.10.60.10">
    <property type="entry name" value="Zinc finger, CCHC-type"/>
    <property type="match status" value="1"/>
</dbReference>
<evidence type="ECO:0000256" key="2">
    <source>
        <dbReference type="SAM" id="MobiDB-lite"/>
    </source>
</evidence>
<organism evidence="4 5">
    <name type="scientific">Lasius niger</name>
    <name type="common">Black garden ant</name>
    <dbReference type="NCBI Taxonomy" id="67767"/>
    <lineage>
        <taxon>Eukaryota</taxon>
        <taxon>Metazoa</taxon>
        <taxon>Ecdysozoa</taxon>
        <taxon>Arthropoda</taxon>
        <taxon>Hexapoda</taxon>
        <taxon>Insecta</taxon>
        <taxon>Pterygota</taxon>
        <taxon>Neoptera</taxon>
        <taxon>Endopterygota</taxon>
        <taxon>Hymenoptera</taxon>
        <taxon>Apocrita</taxon>
        <taxon>Aculeata</taxon>
        <taxon>Formicoidea</taxon>
        <taxon>Formicidae</taxon>
        <taxon>Formicinae</taxon>
        <taxon>Lasius</taxon>
        <taxon>Lasius</taxon>
    </lineage>
</organism>
<keyword evidence="1" id="KW-0479">Metal-binding</keyword>
<evidence type="ECO:0000259" key="3">
    <source>
        <dbReference type="PROSITE" id="PS50158"/>
    </source>
</evidence>
<name>A0A0J7K7V5_LASNI</name>
<dbReference type="Proteomes" id="UP000036403">
    <property type="component" value="Unassembled WGS sequence"/>
</dbReference>
<dbReference type="SUPFAM" id="SSF57756">
    <property type="entry name" value="Retrovirus zinc finger-like domains"/>
    <property type="match status" value="1"/>
</dbReference>
<evidence type="ECO:0000256" key="1">
    <source>
        <dbReference type="PROSITE-ProRule" id="PRU00047"/>
    </source>
</evidence>
<dbReference type="OrthoDB" id="427960at2759"/>
<feature type="compositionally biased region" description="Basic and acidic residues" evidence="2">
    <location>
        <begin position="76"/>
        <end position="87"/>
    </location>
</feature>
<feature type="region of interest" description="Disordered" evidence="2">
    <location>
        <begin position="76"/>
        <end position="105"/>
    </location>
</feature>
<dbReference type="InterPro" id="IPR001878">
    <property type="entry name" value="Znf_CCHC"/>
</dbReference>
<proteinExistence type="predicted"/>
<sequence>MLIGQLQIRLFDWSTVLVTLGTGQYQREVMRPAIKGISTPVPEVPKLPRDKLDEIRDDMVKHLETIYKLREELDSDKGVTKRKEAKEANIPSSTSRREAWPPLGPSRGIKLIENVQLVPPKAGPTGRTNDKWMEIGKVGKVKKQRTEEGKESTEVNLPNRKSQVPEKKKQEEGSKRGKKTPKEIIKDKMGATRRAPKTAAISIKSSDKEFSYAQALKIARGKIDLSTMGIENSKVARVELLKARPTQCYRCWEYGHVRNNCTSNEDRSNDCFNCGGHGHTMRECGVKAHCVLCAKRGKNPEHKSGSYMCGTAKDFVQKDPAKQMRQPDRRRKHGSGNMIRFLQSNLNHSWGAQDLLTQGRERRPEVATVQSALKRRTSKSVVRQGIIPAP</sequence>
<dbReference type="PaxDb" id="67767-A0A0J7K7V5"/>
<feature type="compositionally biased region" description="Basic and acidic residues" evidence="2">
    <location>
        <begin position="163"/>
        <end position="183"/>
    </location>
</feature>
<dbReference type="GO" id="GO:0008270">
    <property type="term" value="F:zinc ion binding"/>
    <property type="evidence" value="ECO:0007669"/>
    <property type="project" value="UniProtKB-KW"/>
</dbReference>
<reference evidence="4 5" key="1">
    <citation type="submission" date="2015-04" db="EMBL/GenBank/DDBJ databases">
        <title>Lasius niger genome sequencing.</title>
        <authorList>
            <person name="Konorov E.A."/>
            <person name="Nikitin M.A."/>
            <person name="Kirill M.V."/>
            <person name="Chang P."/>
        </authorList>
    </citation>
    <scope>NUCLEOTIDE SEQUENCE [LARGE SCALE GENOMIC DNA]</scope>
    <source>
        <tissue evidence="4">Whole</tissue>
    </source>
</reference>
<keyword evidence="1" id="KW-0863">Zinc-finger</keyword>
<accession>A0A0J7K7V5</accession>